<gene>
    <name evidence="1" type="ORF">CDAR_216021</name>
</gene>
<dbReference type="AlphaFoldDB" id="A0AAV4NLG8"/>
<keyword evidence="2" id="KW-1185">Reference proteome</keyword>
<dbReference type="Proteomes" id="UP001054837">
    <property type="component" value="Unassembled WGS sequence"/>
</dbReference>
<evidence type="ECO:0000313" key="2">
    <source>
        <dbReference type="Proteomes" id="UP001054837"/>
    </source>
</evidence>
<accession>A0AAV4NLG8</accession>
<protein>
    <submittedName>
        <fullName evidence="1">Uncharacterized protein</fullName>
    </submittedName>
</protein>
<organism evidence="1 2">
    <name type="scientific">Caerostris darwini</name>
    <dbReference type="NCBI Taxonomy" id="1538125"/>
    <lineage>
        <taxon>Eukaryota</taxon>
        <taxon>Metazoa</taxon>
        <taxon>Ecdysozoa</taxon>
        <taxon>Arthropoda</taxon>
        <taxon>Chelicerata</taxon>
        <taxon>Arachnida</taxon>
        <taxon>Araneae</taxon>
        <taxon>Araneomorphae</taxon>
        <taxon>Entelegynae</taxon>
        <taxon>Araneoidea</taxon>
        <taxon>Araneidae</taxon>
        <taxon>Caerostris</taxon>
    </lineage>
</organism>
<evidence type="ECO:0000313" key="1">
    <source>
        <dbReference type="EMBL" id="GIX84590.1"/>
    </source>
</evidence>
<reference evidence="1 2" key="1">
    <citation type="submission" date="2021-06" db="EMBL/GenBank/DDBJ databases">
        <title>Caerostris darwini draft genome.</title>
        <authorList>
            <person name="Kono N."/>
            <person name="Arakawa K."/>
        </authorList>
    </citation>
    <scope>NUCLEOTIDE SEQUENCE [LARGE SCALE GENOMIC DNA]</scope>
</reference>
<dbReference type="EMBL" id="BPLQ01001730">
    <property type="protein sequence ID" value="GIX84590.1"/>
    <property type="molecule type" value="Genomic_DNA"/>
</dbReference>
<proteinExistence type="predicted"/>
<comment type="caution">
    <text evidence="1">The sequence shown here is derived from an EMBL/GenBank/DDBJ whole genome shotgun (WGS) entry which is preliminary data.</text>
</comment>
<name>A0AAV4NLG8_9ARAC</name>
<sequence>MFDIDSVQLFMGCCGGRYISDEIVRGVSEVGIQRIGGIPKRSLIILNKEETGMLLGVLNTADGEYKKRNKLPIRYQQPRNFAAPTSSNVLLHLYTPPLPVVYRFCCILFEPYINWIVIIIIAPNAAYYYFRLPGDYD</sequence>